<evidence type="ECO:0000313" key="6">
    <source>
        <dbReference type="EMBL" id="ROO24680.1"/>
    </source>
</evidence>
<evidence type="ECO:0000256" key="3">
    <source>
        <dbReference type="ARBA" id="ARBA00022777"/>
    </source>
</evidence>
<dbReference type="AlphaFoldDB" id="A0A423PGG5"/>
<evidence type="ECO:0000259" key="4">
    <source>
        <dbReference type="Pfam" id="PF00370"/>
    </source>
</evidence>
<reference evidence="6 7" key="1">
    <citation type="submission" date="2013-10" db="EMBL/GenBank/DDBJ databases">
        <title>Salinisphaera orenii MK-B5 Genome Sequencing.</title>
        <authorList>
            <person name="Lai Q."/>
            <person name="Li C."/>
            <person name="Shao Z."/>
        </authorList>
    </citation>
    <scope>NUCLEOTIDE SEQUENCE [LARGE SCALE GENOMIC DNA]</scope>
    <source>
        <strain evidence="6 7">MK-B5</strain>
    </source>
</reference>
<dbReference type="PIRSF" id="PIRSF000538">
    <property type="entry name" value="GlpK"/>
    <property type="match status" value="1"/>
</dbReference>
<dbReference type="GO" id="GO:0016301">
    <property type="term" value="F:kinase activity"/>
    <property type="evidence" value="ECO:0007669"/>
    <property type="project" value="UniProtKB-KW"/>
</dbReference>
<dbReference type="RefSeq" id="WP_123632017.1">
    <property type="nucleotide sequence ID" value="NZ_AYKH01000041.1"/>
</dbReference>
<dbReference type="Pfam" id="PF00370">
    <property type="entry name" value="FGGY_N"/>
    <property type="match status" value="1"/>
</dbReference>
<sequence length="529" mass="57088">MSARDRVLAIDVGTQSVRALVFDAAGTLCARAQVPIEPPYHAPEPGWAEQEAEVFWQATVSACRALADEPQAAVDRIAGIALTTQRATTVFAAEDGTPLRPAISWLDQREAATVPALPGHWRAVFALLGLAGTIERFQRAAPANWLAAHEPTLHARTTRMPLLSGWLVHRLTGRWRDSVAAQVGYLPFDYRRRRWAKAGDWKWRAIAATPGQMPELVEPGGVLGEVSDAAARALGLPAGLPVFSAGADKACEVLGAGAVTPETACVSLGTTATLNTCRADYREVTRFVPAYPAAMPGAYTDEIQIYRGFWLVSWFKHEFAVDTVQAAAAAHRSAETLLDEAIAPIPPGSDGLFVLPTWSPGVRDPGPEARGAIVGFTDVHGRAHVYRAILEGLAYALRAGRERIERRTRTPVTRLRVAGGGSQSDAAMQILADVFGLPAQRSHTHDTSGLGAAINAAVGLGWHPDHTAAARAMVHDGARFEPDPDTSRRYDRLYHEVYRGLYPALAPTFRRIAGQYAGTGFRRAADNWD</sequence>
<evidence type="ECO:0000259" key="5">
    <source>
        <dbReference type="Pfam" id="PF02782"/>
    </source>
</evidence>
<keyword evidence="3 6" id="KW-0418">Kinase</keyword>
<dbReference type="Pfam" id="PF02782">
    <property type="entry name" value="FGGY_C"/>
    <property type="match status" value="1"/>
</dbReference>
<dbReference type="InterPro" id="IPR018484">
    <property type="entry name" value="FGGY_N"/>
</dbReference>
<comment type="similarity">
    <text evidence="1">Belongs to the FGGY kinase family.</text>
</comment>
<accession>A0A423PGG5</accession>
<dbReference type="InterPro" id="IPR043129">
    <property type="entry name" value="ATPase_NBD"/>
</dbReference>
<evidence type="ECO:0000313" key="7">
    <source>
        <dbReference type="Proteomes" id="UP000283993"/>
    </source>
</evidence>
<dbReference type="Proteomes" id="UP000283993">
    <property type="component" value="Unassembled WGS sequence"/>
</dbReference>
<dbReference type="InterPro" id="IPR050406">
    <property type="entry name" value="FGGY_Carb_Kinase"/>
</dbReference>
<dbReference type="InterPro" id="IPR018485">
    <property type="entry name" value="FGGY_C"/>
</dbReference>
<dbReference type="SUPFAM" id="SSF53067">
    <property type="entry name" value="Actin-like ATPase domain"/>
    <property type="match status" value="2"/>
</dbReference>
<feature type="domain" description="Carbohydrate kinase FGGY C-terminal" evidence="5">
    <location>
        <begin position="266"/>
        <end position="459"/>
    </location>
</feature>
<protein>
    <submittedName>
        <fullName evidence="6">Carbohydrate kinase</fullName>
    </submittedName>
</protein>
<dbReference type="PANTHER" id="PTHR43095">
    <property type="entry name" value="SUGAR KINASE"/>
    <property type="match status" value="1"/>
</dbReference>
<dbReference type="PANTHER" id="PTHR43095:SF5">
    <property type="entry name" value="XYLULOSE KINASE"/>
    <property type="match status" value="1"/>
</dbReference>
<proteinExistence type="inferred from homology"/>
<evidence type="ECO:0000256" key="2">
    <source>
        <dbReference type="ARBA" id="ARBA00022679"/>
    </source>
</evidence>
<dbReference type="CDD" id="cd07779">
    <property type="entry name" value="ASKHA_NBD_FGGY_YgcE-like"/>
    <property type="match status" value="1"/>
</dbReference>
<dbReference type="InterPro" id="IPR000577">
    <property type="entry name" value="Carb_kinase_FGGY"/>
</dbReference>
<feature type="domain" description="Carbohydrate kinase FGGY N-terminal" evidence="4">
    <location>
        <begin position="7"/>
        <end position="255"/>
    </location>
</feature>
<name>A0A423PGG5_9GAMM</name>
<keyword evidence="2" id="KW-0808">Transferase</keyword>
<dbReference type="Gene3D" id="3.30.420.40">
    <property type="match status" value="2"/>
</dbReference>
<comment type="caution">
    <text evidence="6">The sequence shown here is derived from an EMBL/GenBank/DDBJ whole genome shotgun (WGS) entry which is preliminary data.</text>
</comment>
<gene>
    <name evidence="6" type="ORF">SAOR_14255</name>
</gene>
<keyword evidence="7" id="KW-1185">Reference proteome</keyword>
<dbReference type="GO" id="GO:0005975">
    <property type="term" value="P:carbohydrate metabolic process"/>
    <property type="evidence" value="ECO:0007669"/>
    <property type="project" value="InterPro"/>
</dbReference>
<evidence type="ECO:0000256" key="1">
    <source>
        <dbReference type="ARBA" id="ARBA00009156"/>
    </source>
</evidence>
<dbReference type="EMBL" id="AYKH01000041">
    <property type="protein sequence ID" value="ROO24680.1"/>
    <property type="molecule type" value="Genomic_DNA"/>
</dbReference>
<organism evidence="6 7">
    <name type="scientific">Salinisphaera orenii MK-B5</name>
    <dbReference type="NCBI Taxonomy" id="856730"/>
    <lineage>
        <taxon>Bacteria</taxon>
        <taxon>Pseudomonadati</taxon>
        <taxon>Pseudomonadota</taxon>
        <taxon>Gammaproteobacteria</taxon>
        <taxon>Salinisphaerales</taxon>
        <taxon>Salinisphaeraceae</taxon>
        <taxon>Salinisphaera</taxon>
    </lineage>
</organism>